<dbReference type="Proteomes" id="UP000006671">
    <property type="component" value="Unassembled WGS sequence"/>
</dbReference>
<dbReference type="GeneID" id="8857113"/>
<dbReference type="InterPro" id="IPR032675">
    <property type="entry name" value="LRR_dom_sf"/>
</dbReference>
<evidence type="ECO:0000256" key="1">
    <source>
        <dbReference type="SAM" id="MobiDB-lite"/>
    </source>
</evidence>
<dbReference type="Gene3D" id="3.80.10.10">
    <property type="entry name" value="Ribonuclease Inhibitor"/>
    <property type="match status" value="1"/>
</dbReference>
<dbReference type="InParanoid" id="D2W1G7"/>
<keyword evidence="3" id="KW-1185">Reference proteome</keyword>
<dbReference type="OrthoDB" id="10255983at2759"/>
<accession>D2W1G7</accession>
<feature type="region of interest" description="Disordered" evidence="1">
    <location>
        <begin position="1"/>
        <end position="57"/>
    </location>
</feature>
<dbReference type="RefSeq" id="XP_002669830.1">
    <property type="nucleotide sequence ID" value="XM_002669784.1"/>
</dbReference>
<reference evidence="2 3" key="1">
    <citation type="journal article" date="2010" name="Cell">
        <title>The genome of Naegleria gruberi illuminates early eukaryotic versatility.</title>
        <authorList>
            <person name="Fritz-Laylin L.K."/>
            <person name="Prochnik S.E."/>
            <person name="Ginger M.L."/>
            <person name="Dacks J.B."/>
            <person name="Carpenter M.L."/>
            <person name="Field M.C."/>
            <person name="Kuo A."/>
            <person name="Paredez A."/>
            <person name="Chapman J."/>
            <person name="Pham J."/>
            <person name="Shu S."/>
            <person name="Neupane R."/>
            <person name="Cipriano M."/>
            <person name="Mancuso J."/>
            <person name="Tu H."/>
            <person name="Salamov A."/>
            <person name="Lindquist E."/>
            <person name="Shapiro H."/>
            <person name="Lucas S."/>
            <person name="Grigoriev I.V."/>
            <person name="Cande W.Z."/>
            <person name="Fulton C."/>
            <person name="Rokhsar D.S."/>
            <person name="Dawson S.C."/>
        </authorList>
    </citation>
    <scope>NUCLEOTIDE SEQUENCE [LARGE SCALE GENOMIC DNA]</scope>
    <source>
        <strain evidence="2 3">NEG-M</strain>
    </source>
</reference>
<evidence type="ECO:0000313" key="2">
    <source>
        <dbReference type="EMBL" id="EFC37086.1"/>
    </source>
</evidence>
<dbReference type="OMA" id="RSVIYLM"/>
<dbReference type="SUPFAM" id="SSF52047">
    <property type="entry name" value="RNI-like"/>
    <property type="match status" value="1"/>
</dbReference>
<name>D2W1G7_NAEGR</name>
<dbReference type="VEuPathDB" id="AmoebaDB:NAEGRDRAFT_75211"/>
<dbReference type="AlphaFoldDB" id="D2W1G7"/>
<dbReference type="EMBL" id="GG738922">
    <property type="protein sequence ID" value="EFC37086.1"/>
    <property type="molecule type" value="Genomic_DNA"/>
</dbReference>
<sequence>MGQSSTTCENDEHHLGMLDDDYEPQTTSKKHRGSTKNSGGRKELTTQTKMSSDEQKPIQAINERIKWPNENLWRDKLVDSAYKVSKNNRSNTKTDQLFTLPTELIASSICQFLDIRSVIYLMRGTNRKIYKDLQDNLTHFFFVPMVIDEDGDGELDDSYFPEDHKKPKQQTQEKPKIIFPPKHAFSWYWEPILATFPKLTIVQIPQLYILNQHFDVRGDLSPLTSLKLINNRCLEHKFLERFPQYGKIIVTNDDKDAFSANPRFIDSYRNVHTLQLSCVKNIDNETMNRFLGHFPNLKSLYISTCQFTNAVYTPPTRKGEFIKDPNCVIDFTGLSSPYLEELTVLCIESMYDVSSLIENSSKLIRFRFSSTSNVLLADKLESLCVSRQNQLSLYN</sequence>
<gene>
    <name evidence="2" type="ORF">NAEGRDRAFT_75211</name>
</gene>
<dbReference type="KEGG" id="ngr:NAEGRDRAFT_75211"/>
<organism evidence="3">
    <name type="scientific">Naegleria gruberi</name>
    <name type="common">Amoeba</name>
    <dbReference type="NCBI Taxonomy" id="5762"/>
    <lineage>
        <taxon>Eukaryota</taxon>
        <taxon>Discoba</taxon>
        <taxon>Heterolobosea</taxon>
        <taxon>Tetramitia</taxon>
        <taxon>Eutetramitia</taxon>
        <taxon>Vahlkampfiidae</taxon>
        <taxon>Naegleria</taxon>
    </lineage>
</organism>
<evidence type="ECO:0000313" key="3">
    <source>
        <dbReference type="Proteomes" id="UP000006671"/>
    </source>
</evidence>
<proteinExistence type="predicted"/>
<protein>
    <submittedName>
        <fullName evidence="2">Predicted protein</fullName>
    </submittedName>
</protein>